<keyword evidence="14" id="KW-1185">Reference proteome</keyword>
<dbReference type="EMBL" id="FXAZ01000006">
    <property type="protein sequence ID" value="SMG55812.1"/>
    <property type="molecule type" value="Genomic_DNA"/>
</dbReference>
<dbReference type="STRING" id="1852522.SAMN06295960_4014"/>
<gene>
    <name evidence="13" type="ORF">SAMN06295960_4014</name>
</gene>
<dbReference type="OrthoDB" id="9810648at2"/>
<dbReference type="Proteomes" id="UP000193834">
    <property type="component" value="Unassembled WGS sequence"/>
</dbReference>
<dbReference type="GO" id="GO:0046872">
    <property type="term" value="F:metal ion binding"/>
    <property type="evidence" value="ECO:0007669"/>
    <property type="project" value="UniProtKB-KW"/>
</dbReference>
<name>A0A1X7LRC7_9BACL</name>
<dbReference type="SUPFAM" id="SSF55811">
    <property type="entry name" value="Nudix"/>
    <property type="match status" value="1"/>
</dbReference>
<reference evidence="13 14" key="1">
    <citation type="submission" date="2017-04" db="EMBL/GenBank/DDBJ databases">
        <authorList>
            <person name="Afonso C.L."/>
            <person name="Miller P.J."/>
            <person name="Scott M.A."/>
            <person name="Spackman E."/>
            <person name="Goraichik I."/>
            <person name="Dimitrov K.M."/>
            <person name="Suarez D.L."/>
            <person name="Swayne D.E."/>
        </authorList>
    </citation>
    <scope>NUCLEOTIDE SEQUENCE [LARGE SCALE GENOMIC DNA]</scope>
    <source>
        <strain evidence="13 14">11</strain>
    </source>
</reference>
<dbReference type="CDD" id="cd03425">
    <property type="entry name" value="NUDIX_MutT_NudA_like"/>
    <property type="match status" value="1"/>
</dbReference>
<dbReference type="InterPro" id="IPR015797">
    <property type="entry name" value="NUDIX_hydrolase-like_dom_sf"/>
</dbReference>
<dbReference type="EC" id="3.6.1.55" evidence="11"/>
<dbReference type="GO" id="GO:0044715">
    <property type="term" value="F:8-oxo-dGDP phosphatase activity"/>
    <property type="evidence" value="ECO:0007669"/>
    <property type="project" value="TreeGrafter"/>
</dbReference>
<feature type="domain" description="Nudix hydrolase" evidence="12">
    <location>
        <begin position="1"/>
        <end position="127"/>
    </location>
</feature>
<keyword evidence="3" id="KW-0515">Mutator protein</keyword>
<keyword evidence="4" id="KW-0235">DNA replication</keyword>
<evidence type="ECO:0000313" key="13">
    <source>
        <dbReference type="EMBL" id="SMG55812.1"/>
    </source>
</evidence>
<dbReference type="PANTHER" id="PTHR47707">
    <property type="entry name" value="8-OXO-DGTP DIPHOSPHATASE"/>
    <property type="match status" value="1"/>
</dbReference>
<dbReference type="PANTHER" id="PTHR47707:SF1">
    <property type="entry name" value="NUDIX HYDROLASE FAMILY PROTEIN"/>
    <property type="match status" value="1"/>
</dbReference>
<keyword evidence="9" id="KW-0234">DNA repair</keyword>
<dbReference type="AlphaFoldDB" id="A0A1X7LRC7"/>
<evidence type="ECO:0000259" key="12">
    <source>
        <dbReference type="PROSITE" id="PS51462"/>
    </source>
</evidence>
<dbReference type="GO" id="GO:0006260">
    <property type="term" value="P:DNA replication"/>
    <property type="evidence" value="ECO:0007669"/>
    <property type="project" value="UniProtKB-KW"/>
</dbReference>
<evidence type="ECO:0000256" key="4">
    <source>
        <dbReference type="ARBA" id="ARBA00022705"/>
    </source>
</evidence>
<dbReference type="GO" id="GO:0044716">
    <property type="term" value="F:8-oxo-GDP phosphatase activity"/>
    <property type="evidence" value="ECO:0007669"/>
    <property type="project" value="TreeGrafter"/>
</dbReference>
<evidence type="ECO:0000256" key="2">
    <source>
        <dbReference type="ARBA" id="ARBA00005582"/>
    </source>
</evidence>
<comment type="cofactor">
    <cofactor evidence="1">
        <name>Mg(2+)</name>
        <dbReference type="ChEBI" id="CHEBI:18420"/>
    </cofactor>
</comment>
<evidence type="ECO:0000256" key="10">
    <source>
        <dbReference type="ARBA" id="ARBA00035861"/>
    </source>
</evidence>
<comment type="catalytic activity">
    <reaction evidence="10">
        <text>8-oxo-dGTP + H2O = 8-oxo-dGMP + diphosphate + H(+)</text>
        <dbReference type="Rhea" id="RHEA:31575"/>
        <dbReference type="ChEBI" id="CHEBI:15377"/>
        <dbReference type="ChEBI" id="CHEBI:15378"/>
        <dbReference type="ChEBI" id="CHEBI:33019"/>
        <dbReference type="ChEBI" id="CHEBI:63224"/>
        <dbReference type="ChEBI" id="CHEBI:77896"/>
        <dbReference type="EC" id="3.6.1.55"/>
    </reaction>
</comment>
<keyword evidence="6" id="KW-0227">DNA damage</keyword>
<dbReference type="PRINTS" id="PR00502">
    <property type="entry name" value="NUDIXFAMILY"/>
</dbReference>
<sequence length="127" mass="14513">MVIEVAAAIIDNEDGRILIARKREGTSHAGLWEFPGGKLEPDEAPEETLKRELMEEMQIAIEPYAYFGTTDHMQGSRMIRLIAWRATFIEGSWVLTDHDEVRWVKPQELRHYAFAPADAAFVKQLSV</sequence>
<comment type="similarity">
    <text evidence="2">Belongs to the Nudix hydrolase family.</text>
</comment>
<evidence type="ECO:0000256" key="3">
    <source>
        <dbReference type="ARBA" id="ARBA00022457"/>
    </source>
</evidence>
<dbReference type="Pfam" id="PF00293">
    <property type="entry name" value="NUDIX"/>
    <property type="match status" value="1"/>
</dbReference>
<organism evidence="13 14">
    <name type="scientific">Paenibacillus aquistagni</name>
    <dbReference type="NCBI Taxonomy" id="1852522"/>
    <lineage>
        <taxon>Bacteria</taxon>
        <taxon>Bacillati</taxon>
        <taxon>Bacillota</taxon>
        <taxon>Bacilli</taxon>
        <taxon>Bacillales</taxon>
        <taxon>Paenibacillaceae</taxon>
        <taxon>Paenibacillus</taxon>
    </lineage>
</organism>
<dbReference type="Gene3D" id="3.90.79.10">
    <property type="entry name" value="Nucleoside Triphosphate Pyrophosphohydrolase"/>
    <property type="match status" value="1"/>
</dbReference>
<evidence type="ECO:0000256" key="5">
    <source>
        <dbReference type="ARBA" id="ARBA00022723"/>
    </source>
</evidence>
<dbReference type="InterPro" id="IPR047127">
    <property type="entry name" value="MutT-like"/>
</dbReference>
<dbReference type="GO" id="GO:0006281">
    <property type="term" value="P:DNA repair"/>
    <property type="evidence" value="ECO:0007669"/>
    <property type="project" value="UniProtKB-KW"/>
</dbReference>
<evidence type="ECO:0000256" key="11">
    <source>
        <dbReference type="ARBA" id="ARBA00038905"/>
    </source>
</evidence>
<dbReference type="GO" id="GO:0035539">
    <property type="term" value="F:8-oxo-7,8-dihydrodeoxyguanosine triphosphate pyrophosphatase activity"/>
    <property type="evidence" value="ECO:0007669"/>
    <property type="project" value="UniProtKB-EC"/>
</dbReference>
<keyword evidence="5" id="KW-0479">Metal-binding</keyword>
<proteinExistence type="inferred from homology"/>
<dbReference type="InterPro" id="IPR000086">
    <property type="entry name" value="NUDIX_hydrolase_dom"/>
</dbReference>
<dbReference type="RefSeq" id="WP_085497254.1">
    <property type="nucleotide sequence ID" value="NZ_FXAZ01000006.1"/>
</dbReference>
<evidence type="ECO:0000256" key="8">
    <source>
        <dbReference type="ARBA" id="ARBA00022842"/>
    </source>
</evidence>
<accession>A0A1X7LRC7</accession>
<dbReference type="InterPro" id="IPR020476">
    <property type="entry name" value="Nudix_hydrolase"/>
</dbReference>
<dbReference type="GO" id="GO:0008413">
    <property type="term" value="F:8-oxo-7,8-dihydroguanosine triphosphate pyrophosphatase activity"/>
    <property type="evidence" value="ECO:0007669"/>
    <property type="project" value="TreeGrafter"/>
</dbReference>
<evidence type="ECO:0000256" key="7">
    <source>
        <dbReference type="ARBA" id="ARBA00022801"/>
    </source>
</evidence>
<evidence type="ECO:0000256" key="9">
    <source>
        <dbReference type="ARBA" id="ARBA00023204"/>
    </source>
</evidence>
<evidence type="ECO:0000256" key="6">
    <source>
        <dbReference type="ARBA" id="ARBA00022763"/>
    </source>
</evidence>
<evidence type="ECO:0000256" key="1">
    <source>
        <dbReference type="ARBA" id="ARBA00001946"/>
    </source>
</evidence>
<evidence type="ECO:0000313" key="14">
    <source>
        <dbReference type="Proteomes" id="UP000193834"/>
    </source>
</evidence>
<protein>
    <recommendedName>
        <fullName evidence="11">8-oxo-dGTP diphosphatase</fullName>
        <ecNumber evidence="11">3.6.1.55</ecNumber>
    </recommendedName>
</protein>
<dbReference type="PROSITE" id="PS51462">
    <property type="entry name" value="NUDIX"/>
    <property type="match status" value="1"/>
</dbReference>
<keyword evidence="8" id="KW-0460">Magnesium</keyword>
<keyword evidence="7" id="KW-0378">Hydrolase</keyword>